<dbReference type="EMBL" id="CP113520">
    <property type="protein sequence ID" value="WAJ30490.1"/>
    <property type="molecule type" value="Genomic_DNA"/>
</dbReference>
<dbReference type="Proteomes" id="UP001163223">
    <property type="component" value="Chromosome"/>
</dbReference>
<accession>A0ACD4NTZ8</accession>
<keyword evidence="2" id="KW-1185">Reference proteome</keyword>
<protein>
    <submittedName>
        <fullName evidence="1">Crp/Fnr family transcriptional regulator</fullName>
    </submittedName>
</protein>
<name>A0ACD4NTZ8_9HYPH</name>
<gene>
    <name evidence="1" type="ORF">OXU80_09925</name>
</gene>
<reference evidence="1" key="1">
    <citation type="submission" date="2022-11" db="EMBL/GenBank/DDBJ databases">
        <title>beta-Carotene-producing bacterium, Jeongeuplla avenae sp. nov., alleviates the salt stress of Arabidopsis seedlings.</title>
        <authorList>
            <person name="Jiang L."/>
            <person name="Lee J."/>
        </authorList>
    </citation>
    <scope>NUCLEOTIDE SEQUENCE</scope>
    <source>
        <strain evidence="1">DY_R2A_6</strain>
    </source>
</reference>
<sequence>MRHLAAERFSHLPHFRGSEFFRIDEGVLRRLESIATHRICGPNEFIYLQDDEAESLFFVRSGHVRLSYLLDDGSPILFGILPAGESFGELGVFEGGCHCDMATSIGTSSIFSVAAPAFRRLCEAHPELAVALGRTVARRYRSYISLTRILGLKTLPARLSQCVLRLADSLDDWTEHGGRRVRRLGAFVTQSDLGLMARGARGNVNRALKAWERDGLIAVRDRSLLVLDRPGLDALALDDDI</sequence>
<organism evidence="1 2">
    <name type="scientific">Antarcticirhabdus aurantiaca</name>
    <dbReference type="NCBI Taxonomy" id="2606717"/>
    <lineage>
        <taxon>Bacteria</taxon>
        <taxon>Pseudomonadati</taxon>
        <taxon>Pseudomonadota</taxon>
        <taxon>Alphaproteobacteria</taxon>
        <taxon>Hyphomicrobiales</taxon>
        <taxon>Aurantimonadaceae</taxon>
        <taxon>Antarcticirhabdus</taxon>
    </lineage>
</organism>
<proteinExistence type="predicted"/>
<evidence type="ECO:0000313" key="2">
    <source>
        <dbReference type="Proteomes" id="UP001163223"/>
    </source>
</evidence>
<evidence type="ECO:0000313" key="1">
    <source>
        <dbReference type="EMBL" id="WAJ30490.1"/>
    </source>
</evidence>